<keyword evidence="1" id="KW-0862">Zinc</keyword>
<dbReference type="PANTHER" id="PTHR31286">
    <property type="entry name" value="GLYCINE-RICH CELL WALL STRUCTURAL PROTEIN 1.8-LIKE"/>
    <property type="match status" value="1"/>
</dbReference>
<keyword evidence="5" id="KW-1185">Reference proteome</keyword>
<evidence type="ECO:0000313" key="5">
    <source>
        <dbReference type="Proteomes" id="UP001154282"/>
    </source>
</evidence>
<organism evidence="4 5">
    <name type="scientific">Linum tenue</name>
    <dbReference type="NCBI Taxonomy" id="586396"/>
    <lineage>
        <taxon>Eukaryota</taxon>
        <taxon>Viridiplantae</taxon>
        <taxon>Streptophyta</taxon>
        <taxon>Embryophyta</taxon>
        <taxon>Tracheophyta</taxon>
        <taxon>Spermatophyta</taxon>
        <taxon>Magnoliopsida</taxon>
        <taxon>eudicotyledons</taxon>
        <taxon>Gunneridae</taxon>
        <taxon>Pentapetalae</taxon>
        <taxon>rosids</taxon>
        <taxon>fabids</taxon>
        <taxon>Malpighiales</taxon>
        <taxon>Linaceae</taxon>
        <taxon>Linum</taxon>
    </lineage>
</organism>
<dbReference type="EMBL" id="CAMGYJ010000010">
    <property type="protein sequence ID" value="CAI0554356.1"/>
    <property type="molecule type" value="Genomic_DNA"/>
</dbReference>
<dbReference type="InterPro" id="IPR001878">
    <property type="entry name" value="Znf_CCHC"/>
</dbReference>
<feature type="compositionally biased region" description="Basic and acidic residues" evidence="2">
    <location>
        <begin position="247"/>
        <end position="265"/>
    </location>
</feature>
<evidence type="ECO:0000313" key="4">
    <source>
        <dbReference type="EMBL" id="CAI0554356.1"/>
    </source>
</evidence>
<comment type="caution">
    <text evidence="4">The sequence shown here is derived from an EMBL/GenBank/DDBJ whole genome shotgun (WGS) entry which is preliminary data.</text>
</comment>
<dbReference type="InterPro" id="IPR040256">
    <property type="entry name" value="At4g02000-like"/>
</dbReference>
<sequence>MSLGNLIGRTIKLDYHTLNGQRRKFARLAVEVDMSKPLVPRIWLDGAWQKVEYENLPAVCFECGKIGHNSSDCPALRMEGELKQLAIVGVDSQAPAPATTVTDDSNPGFGPWMLVTKKSRRNSRDLHKKGKLEGESGQSSPKQLPMNGKNGIRIKESGDPPSNTAAPKALGSQRASSNEKKGNSSQKEGTNGSPEMKEKGKGKAIAREDNGSNKGILGSGPSQNGTKMSGPRPASEYNKASTSASSPEKRSSIASRMDLDLRPAELKNPTSPFKLQTSPPPIHTVLSDKGTNIQIISIQGSPKHSQHSDVRKPTAGKRTNNKGNSDRKVKKGTPVKQQAMKALQVWSPIKDRKSRSKNRLAALTLQEINAWTSAAQKTNVETNSGVGEVAAGDLQTHDLEETVASPPSL</sequence>
<feature type="compositionally biased region" description="Basic and acidic residues" evidence="2">
    <location>
        <begin position="195"/>
        <end position="211"/>
    </location>
</feature>
<feature type="domain" description="CCHC-type" evidence="3">
    <location>
        <begin position="60"/>
        <end position="74"/>
    </location>
</feature>
<name>A0AAV0RAX6_9ROSI</name>
<feature type="compositionally biased region" description="Basic residues" evidence="2">
    <location>
        <begin position="117"/>
        <end position="130"/>
    </location>
</feature>
<accession>A0AAV0RAX6</accession>
<evidence type="ECO:0000259" key="3">
    <source>
        <dbReference type="PROSITE" id="PS50158"/>
    </source>
</evidence>
<dbReference type="SMART" id="SM00343">
    <property type="entry name" value="ZnF_C2HC"/>
    <property type="match status" value="1"/>
</dbReference>
<dbReference type="AlphaFoldDB" id="A0AAV0RAX6"/>
<evidence type="ECO:0000256" key="2">
    <source>
        <dbReference type="SAM" id="MobiDB-lite"/>
    </source>
</evidence>
<feature type="compositionally biased region" description="Polar residues" evidence="2">
    <location>
        <begin position="268"/>
        <end position="277"/>
    </location>
</feature>
<gene>
    <name evidence="4" type="ORF">LITE_LOCUS47165</name>
</gene>
<dbReference type="PROSITE" id="PS50158">
    <property type="entry name" value="ZF_CCHC"/>
    <property type="match status" value="1"/>
</dbReference>
<feature type="compositionally biased region" description="Polar residues" evidence="2">
    <location>
        <begin position="289"/>
        <end position="303"/>
    </location>
</feature>
<evidence type="ECO:0000256" key="1">
    <source>
        <dbReference type="PROSITE-ProRule" id="PRU00047"/>
    </source>
</evidence>
<keyword evidence="1" id="KW-0863">Zinc-finger</keyword>
<proteinExistence type="predicted"/>
<dbReference type="InterPro" id="IPR036875">
    <property type="entry name" value="Znf_CCHC_sf"/>
</dbReference>
<feature type="region of interest" description="Disordered" evidence="2">
    <location>
        <begin position="96"/>
        <end position="355"/>
    </location>
</feature>
<dbReference type="PANTHER" id="PTHR31286:SF99">
    <property type="entry name" value="DUF4283 DOMAIN-CONTAINING PROTEIN"/>
    <property type="match status" value="1"/>
</dbReference>
<reference evidence="4" key="1">
    <citation type="submission" date="2022-08" db="EMBL/GenBank/DDBJ databases">
        <authorList>
            <person name="Gutierrez-Valencia J."/>
        </authorList>
    </citation>
    <scope>NUCLEOTIDE SEQUENCE</scope>
</reference>
<feature type="compositionally biased region" description="Polar residues" evidence="2">
    <location>
        <begin position="183"/>
        <end position="193"/>
    </location>
</feature>
<dbReference type="GO" id="GO:0008270">
    <property type="term" value="F:zinc ion binding"/>
    <property type="evidence" value="ECO:0007669"/>
    <property type="project" value="UniProtKB-KW"/>
</dbReference>
<protein>
    <recommendedName>
        <fullName evidence="3">CCHC-type domain-containing protein</fullName>
    </recommendedName>
</protein>
<dbReference type="GO" id="GO:0003676">
    <property type="term" value="F:nucleic acid binding"/>
    <property type="evidence" value="ECO:0007669"/>
    <property type="project" value="InterPro"/>
</dbReference>
<dbReference type="Proteomes" id="UP001154282">
    <property type="component" value="Unassembled WGS sequence"/>
</dbReference>
<keyword evidence="1" id="KW-0479">Metal-binding</keyword>
<dbReference type="SUPFAM" id="SSF57756">
    <property type="entry name" value="Retrovirus zinc finger-like domains"/>
    <property type="match status" value="1"/>
</dbReference>